<dbReference type="Proteomes" id="UP001596456">
    <property type="component" value="Unassembled WGS sequence"/>
</dbReference>
<keyword evidence="3" id="KW-1185">Reference proteome</keyword>
<dbReference type="RefSeq" id="WP_377361069.1">
    <property type="nucleotide sequence ID" value="NZ_JBHTCM010000028.1"/>
</dbReference>
<reference evidence="3" key="1">
    <citation type="journal article" date="2019" name="Int. J. Syst. Evol. Microbiol.">
        <title>The Global Catalogue of Microorganisms (GCM) 10K type strain sequencing project: providing services to taxonomists for standard genome sequencing and annotation.</title>
        <authorList>
            <consortium name="The Broad Institute Genomics Platform"/>
            <consortium name="The Broad Institute Genome Sequencing Center for Infectious Disease"/>
            <person name="Wu L."/>
            <person name="Ma J."/>
        </authorList>
    </citation>
    <scope>NUCLEOTIDE SEQUENCE [LARGE SCALE GENOMIC DNA]</scope>
    <source>
        <strain evidence="3">CGMCC 1.16275</strain>
    </source>
</reference>
<comment type="caution">
    <text evidence="2">The sequence shown here is derived from an EMBL/GenBank/DDBJ whole genome shotgun (WGS) entry which is preliminary data.</text>
</comment>
<gene>
    <name evidence="2" type="ORF">ACFQPS_19905</name>
</gene>
<sequence>MYENIVSVSADVHGRKRLKQVTDYSFADKLTAVPLTIPETMVAAAEYPIGFTKNNDTLEPSALLGLANGRNLFVDANGRWIGNYIPAIVRRYPFVIGHTPGDRNLALCIDESSGLLSETEGEPLFTEDLQPAPTLVKTLQFCKELESARGATLLATTAIVEAGLIQPWPLKIQQGDSVREISGLFRIEKAAFFSLSDENVLKLRANGGLTLAYAHLISMHRLQALAKMTPAVAPPQPAPPTKPTSDLSRVPSEDLVFRF</sequence>
<accession>A0ABW2KZB8</accession>
<organism evidence="2 3">
    <name type="scientific">Rhodocista pekingensis</name>
    <dbReference type="NCBI Taxonomy" id="201185"/>
    <lineage>
        <taxon>Bacteria</taxon>
        <taxon>Pseudomonadati</taxon>
        <taxon>Pseudomonadota</taxon>
        <taxon>Alphaproteobacteria</taxon>
        <taxon>Rhodospirillales</taxon>
        <taxon>Azospirillaceae</taxon>
        <taxon>Rhodocista</taxon>
    </lineage>
</organism>
<feature type="compositionally biased region" description="Pro residues" evidence="1">
    <location>
        <begin position="232"/>
        <end position="242"/>
    </location>
</feature>
<evidence type="ECO:0000313" key="3">
    <source>
        <dbReference type="Proteomes" id="UP001596456"/>
    </source>
</evidence>
<dbReference type="InterPro" id="IPR010836">
    <property type="entry name" value="SapC"/>
</dbReference>
<proteinExistence type="predicted"/>
<dbReference type="Pfam" id="PF07277">
    <property type="entry name" value="SapC"/>
    <property type="match status" value="1"/>
</dbReference>
<protein>
    <submittedName>
        <fullName evidence="2">SapC family protein</fullName>
    </submittedName>
</protein>
<feature type="region of interest" description="Disordered" evidence="1">
    <location>
        <begin position="231"/>
        <end position="259"/>
    </location>
</feature>
<dbReference type="EMBL" id="JBHTCM010000028">
    <property type="protein sequence ID" value="MFC7335444.1"/>
    <property type="molecule type" value="Genomic_DNA"/>
</dbReference>
<evidence type="ECO:0000256" key="1">
    <source>
        <dbReference type="SAM" id="MobiDB-lite"/>
    </source>
</evidence>
<evidence type="ECO:0000313" key="2">
    <source>
        <dbReference type="EMBL" id="MFC7335444.1"/>
    </source>
</evidence>
<name>A0ABW2KZB8_9PROT</name>